<evidence type="ECO:0000256" key="6">
    <source>
        <dbReference type="ARBA" id="ARBA00023136"/>
    </source>
</evidence>
<evidence type="ECO:0000256" key="7">
    <source>
        <dbReference type="RuleBase" id="RU003879"/>
    </source>
</evidence>
<gene>
    <name evidence="9" type="ORF">FPL11_03415</name>
</gene>
<comment type="similarity">
    <text evidence="2 7">Belongs to the ExbD/TolR family.</text>
</comment>
<comment type="caution">
    <text evidence="9">The sequence shown here is derived from an EMBL/GenBank/DDBJ whole genome shotgun (WGS) entry which is preliminary data.</text>
</comment>
<dbReference type="GO" id="GO:0005886">
    <property type="term" value="C:plasma membrane"/>
    <property type="evidence" value="ECO:0007669"/>
    <property type="project" value="UniProtKB-SubCell"/>
</dbReference>
<proteinExistence type="inferred from homology"/>
<dbReference type="Gene3D" id="3.30.420.270">
    <property type="match status" value="1"/>
</dbReference>
<evidence type="ECO:0000256" key="2">
    <source>
        <dbReference type="ARBA" id="ARBA00005811"/>
    </source>
</evidence>
<dbReference type="InterPro" id="IPR003400">
    <property type="entry name" value="ExbD"/>
</dbReference>
<dbReference type="PANTHER" id="PTHR30558">
    <property type="entry name" value="EXBD MEMBRANE COMPONENT OF PMF-DRIVEN MACROMOLECULE IMPORT SYSTEM"/>
    <property type="match status" value="1"/>
</dbReference>
<keyword evidence="6 8" id="KW-0472">Membrane</keyword>
<evidence type="ECO:0000256" key="1">
    <source>
        <dbReference type="ARBA" id="ARBA00004162"/>
    </source>
</evidence>
<evidence type="ECO:0000256" key="8">
    <source>
        <dbReference type="SAM" id="Phobius"/>
    </source>
</evidence>
<comment type="subcellular location">
    <subcellularLocation>
        <location evidence="1">Cell membrane</location>
        <topology evidence="1">Single-pass membrane protein</topology>
    </subcellularLocation>
    <subcellularLocation>
        <location evidence="7">Cell membrane</location>
        <topology evidence="7">Single-pass type II membrane protein</topology>
    </subcellularLocation>
</comment>
<sequence length="140" mass="14939">MKLPTRESEAPEINLTPLIDVVFLMLVFFIITTTFSERDALDVTLPTAETAEPMETAPVEIVIDAAGAIQVDGETVAGGAAALRRVLTEARRGRPAEARQVLIRADHRVPHGQVLTVMDQAGRNGFTEVGIATTGTDDGS</sequence>
<keyword evidence="7" id="KW-0813">Transport</keyword>
<dbReference type="PANTHER" id="PTHR30558:SF3">
    <property type="entry name" value="BIOPOLYMER TRANSPORT PROTEIN EXBD-RELATED"/>
    <property type="match status" value="1"/>
</dbReference>
<accession>A0A557RJ81</accession>
<dbReference type="GO" id="GO:0015031">
    <property type="term" value="P:protein transport"/>
    <property type="evidence" value="ECO:0007669"/>
    <property type="project" value="UniProtKB-KW"/>
</dbReference>
<evidence type="ECO:0000313" key="9">
    <source>
        <dbReference type="EMBL" id="TVO65156.1"/>
    </source>
</evidence>
<evidence type="ECO:0000313" key="10">
    <source>
        <dbReference type="Proteomes" id="UP000316688"/>
    </source>
</evidence>
<dbReference type="Pfam" id="PF02472">
    <property type="entry name" value="ExbD"/>
    <property type="match status" value="1"/>
</dbReference>
<dbReference type="AlphaFoldDB" id="A0A557RJ81"/>
<protein>
    <submittedName>
        <fullName evidence="9">Biopolymer transporter ExbD</fullName>
    </submittedName>
</protein>
<dbReference type="GO" id="GO:0022857">
    <property type="term" value="F:transmembrane transporter activity"/>
    <property type="evidence" value="ECO:0007669"/>
    <property type="project" value="InterPro"/>
</dbReference>
<dbReference type="RefSeq" id="WP_144347324.1">
    <property type="nucleotide sequence ID" value="NZ_VMKP01000002.1"/>
</dbReference>
<dbReference type="Proteomes" id="UP000316688">
    <property type="component" value="Unassembled WGS sequence"/>
</dbReference>
<evidence type="ECO:0000256" key="5">
    <source>
        <dbReference type="ARBA" id="ARBA00022989"/>
    </source>
</evidence>
<dbReference type="EMBL" id="VMKP01000002">
    <property type="protein sequence ID" value="TVO65156.1"/>
    <property type="molecule type" value="Genomic_DNA"/>
</dbReference>
<evidence type="ECO:0000256" key="4">
    <source>
        <dbReference type="ARBA" id="ARBA00022692"/>
    </source>
</evidence>
<feature type="transmembrane region" description="Helical" evidence="8">
    <location>
        <begin position="15"/>
        <end position="35"/>
    </location>
</feature>
<keyword evidence="4 7" id="KW-0812">Transmembrane</keyword>
<keyword evidence="5 8" id="KW-1133">Transmembrane helix</keyword>
<name>A0A557RJ81_9GAMM</name>
<keyword evidence="7" id="KW-0653">Protein transport</keyword>
<organism evidence="9 10">
    <name type="scientific">Spiribacter aquaticus</name>
    <dbReference type="NCBI Taxonomy" id="1935996"/>
    <lineage>
        <taxon>Bacteria</taxon>
        <taxon>Pseudomonadati</taxon>
        <taxon>Pseudomonadota</taxon>
        <taxon>Gammaproteobacteria</taxon>
        <taxon>Chromatiales</taxon>
        <taxon>Ectothiorhodospiraceae</taxon>
        <taxon>Spiribacter</taxon>
    </lineage>
</organism>
<keyword evidence="3" id="KW-1003">Cell membrane</keyword>
<reference evidence="9 10" key="1">
    <citation type="submission" date="2019-07" db="EMBL/GenBank/DDBJ databases">
        <title>Reclasification of Spiribacter aquaticus.</title>
        <authorList>
            <person name="Leon M.J."/>
            <person name="Sanchez-Porro C."/>
            <person name="Ventosa A."/>
        </authorList>
    </citation>
    <scope>NUCLEOTIDE SEQUENCE [LARGE SCALE GENOMIC DNA]</scope>
    <source>
        <strain evidence="9 10">SP30</strain>
    </source>
</reference>
<evidence type="ECO:0000256" key="3">
    <source>
        <dbReference type="ARBA" id="ARBA00022475"/>
    </source>
</evidence>
<keyword evidence="10" id="KW-1185">Reference proteome</keyword>